<reference evidence="1 2" key="1">
    <citation type="submission" date="2018-06" db="EMBL/GenBank/DDBJ databases">
        <title>Marinomonas sp. YLB-05 draft genome sequence.</title>
        <authorList>
            <person name="Yu L."/>
            <person name="Tang X."/>
        </authorList>
    </citation>
    <scope>NUCLEOTIDE SEQUENCE [LARGE SCALE GENOMIC DNA]</scope>
    <source>
        <strain evidence="1 2">YLB-05</strain>
    </source>
</reference>
<accession>A0A370UAM5</accession>
<dbReference type="Proteomes" id="UP000254326">
    <property type="component" value="Unassembled WGS sequence"/>
</dbReference>
<evidence type="ECO:0000313" key="1">
    <source>
        <dbReference type="EMBL" id="RDL44781.1"/>
    </source>
</evidence>
<gene>
    <name evidence="1" type="ORF">DN730_09940</name>
</gene>
<dbReference type="InterPro" id="IPR008651">
    <property type="entry name" value="Uncharacterised_HicB"/>
</dbReference>
<keyword evidence="2" id="KW-1185">Reference proteome</keyword>
<protein>
    <submittedName>
        <fullName evidence="1">Type II toxin-antitoxin system HicB family antitoxin</fullName>
    </submittedName>
</protein>
<dbReference type="RefSeq" id="WP_115468044.1">
    <property type="nucleotide sequence ID" value="NZ_QKRA01000003.1"/>
</dbReference>
<dbReference type="InterPro" id="IPR010985">
    <property type="entry name" value="Ribbon_hlx_hlx"/>
</dbReference>
<evidence type="ECO:0000313" key="2">
    <source>
        <dbReference type="Proteomes" id="UP000254326"/>
    </source>
</evidence>
<dbReference type="SUPFAM" id="SSF143100">
    <property type="entry name" value="TTHA1013/TTHA0281-like"/>
    <property type="match status" value="1"/>
</dbReference>
<dbReference type="AlphaFoldDB" id="A0A370UAM5"/>
<name>A0A370UAM5_9GAMM</name>
<comment type="caution">
    <text evidence="1">The sequence shown here is derived from an EMBL/GenBank/DDBJ whole genome shotgun (WGS) entry which is preliminary data.</text>
</comment>
<dbReference type="InterPro" id="IPR035069">
    <property type="entry name" value="TTHA1013/TTHA0281-like"/>
</dbReference>
<organism evidence="1 2">
    <name type="scientific">Marinomonas piezotolerans</name>
    <dbReference type="NCBI Taxonomy" id="2213058"/>
    <lineage>
        <taxon>Bacteria</taxon>
        <taxon>Pseudomonadati</taxon>
        <taxon>Pseudomonadota</taxon>
        <taxon>Gammaproteobacteria</taxon>
        <taxon>Oceanospirillales</taxon>
        <taxon>Oceanospirillaceae</taxon>
        <taxon>Marinomonas</taxon>
    </lineage>
</organism>
<dbReference type="GO" id="GO:0006355">
    <property type="term" value="P:regulation of DNA-templated transcription"/>
    <property type="evidence" value="ECO:0007669"/>
    <property type="project" value="InterPro"/>
</dbReference>
<dbReference type="Pfam" id="PF05534">
    <property type="entry name" value="HicB"/>
    <property type="match status" value="1"/>
</dbReference>
<proteinExistence type="predicted"/>
<dbReference type="EMBL" id="QKRA01000003">
    <property type="protein sequence ID" value="RDL44781.1"/>
    <property type="molecule type" value="Genomic_DNA"/>
</dbReference>
<dbReference type="SUPFAM" id="SSF47598">
    <property type="entry name" value="Ribbon-helix-helix"/>
    <property type="match status" value="1"/>
</dbReference>
<dbReference type="OrthoDB" id="5297106at2"/>
<sequence length="158" mass="18156">MASKYFEYKGYTGSLDFDIEDKILYGKIEFINDLVNYEGTTLEELEAEFRLAVDDYLETCAEIGKAPEKTMSGTFNVRVGADLHKKAAKAALKESKSINDIVKTALTYYLEKDSKEFHLHIHKEEKVGANRNVQEREIPRWASDMNNIVAESTINWRH</sequence>